<gene>
    <name evidence="1" type="ORF">QAD02_018401</name>
</gene>
<protein>
    <submittedName>
        <fullName evidence="1">Uncharacterized protein</fullName>
    </submittedName>
</protein>
<accession>A0ACC2PJ40</accession>
<dbReference type="Proteomes" id="UP001239111">
    <property type="component" value="Chromosome 1"/>
</dbReference>
<organism evidence="1 2">
    <name type="scientific">Eretmocerus hayati</name>
    <dbReference type="NCBI Taxonomy" id="131215"/>
    <lineage>
        <taxon>Eukaryota</taxon>
        <taxon>Metazoa</taxon>
        <taxon>Ecdysozoa</taxon>
        <taxon>Arthropoda</taxon>
        <taxon>Hexapoda</taxon>
        <taxon>Insecta</taxon>
        <taxon>Pterygota</taxon>
        <taxon>Neoptera</taxon>
        <taxon>Endopterygota</taxon>
        <taxon>Hymenoptera</taxon>
        <taxon>Apocrita</taxon>
        <taxon>Proctotrupomorpha</taxon>
        <taxon>Chalcidoidea</taxon>
        <taxon>Aphelinidae</taxon>
        <taxon>Aphelininae</taxon>
        <taxon>Eretmocerus</taxon>
    </lineage>
</organism>
<evidence type="ECO:0000313" key="2">
    <source>
        <dbReference type="Proteomes" id="UP001239111"/>
    </source>
</evidence>
<reference evidence="1" key="1">
    <citation type="submission" date="2023-04" db="EMBL/GenBank/DDBJ databases">
        <title>A chromosome-level genome assembly of the parasitoid wasp Eretmocerus hayati.</title>
        <authorList>
            <person name="Zhong Y."/>
            <person name="Liu S."/>
            <person name="Liu Y."/>
        </authorList>
    </citation>
    <scope>NUCLEOTIDE SEQUENCE</scope>
    <source>
        <strain evidence="1">ZJU_SS_LIU_2023</strain>
    </source>
</reference>
<keyword evidence="2" id="KW-1185">Reference proteome</keyword>
<comment type="caution">
    <text evidence="1">The sequence shown here is derived from an EMBL/GenBank/DDBJ whole genome shotgun (WGS) entry which is preliminary data.</text>
</comment>
<sequence length="553" mass="60932">MTSYCIAEVPKALGNKNWSSPIIIVPPHYFLSKPDGQYVKYLRPPWTPESTSLLKDFIVNHPHAKPPVDWDDIKVNLKSANSYQVAQSEGLTYAREAINALRREQNASSKPEKGSHQAPNKKLRTTLQYPANVTSISSFINQECSLPMASTPVLSDSVQNCQQAVPSNMAQEPDATFVNDIGVPQGQTPLDQMDLLEQAILLVPGMDVGITETVETSGDVSVEESCTLEHGNATRNKNPGHEKSELQVFAGIPESNSAPSTVDPIDSSLISNGDGSISYTETQENSMDSAYLSASSPLFASHTSMMDSPATKQDLRDMGNTLMLRIGEEINHCLNIYHEMKCGKQLESVIDNLEEIKNIAMKSVPVVELSDAIPLEDLKTEFNSKLPMTTEGQFLKFVLDALRWIADSWDEIPTSTIQKCFKRAGFPVDSMSIDSSDGASDVDCNDVIPCLPTHVSDDLLSIDDQLDLEAQMTVHENGPSTSEEVFESLFQEAIASEDESDDEYVSVIELCKHHHWGLSTFTRFKIYINAEYENCPALSTLAIFKLKVQMIGG</sequence>
<evidence type="ECO:0000313" key="1">
    <source>
        <dbReference type="EMBL" id="KAJ8682609.1"/>
    </source>
</evidence>
<name>A0ACC2PJ40_9HYME</name>
<dbReference type="EMBL" id="CM056741">
    <property type="protein sequence ID" value="KAJ8682609.1"/>
    <property type="molecule type" value="Genomic_DNA"/>
</dbReference>
<proteinExistence type="predicted"/>